<dbReference type="InterPro" id="IPR017938">
    <property type="entry name" value="Riboflavin_synthase-like_b-brl"/>
</dbReference>
<dbReference type="Gramene" id="ONK66867">
    <property type="protein sequence ID" value="ONK66867"/>
    <property type="gene ID" value="A4U43_C06F12850"/>
</dbReference>
<dbReference type="SUPFAM" id="SSF63380">
    <property type="entry name" value="Riboflavin synthase domain-like"/>
    <property type="match status" value="1"/>
</dbReference>
<reference evidence="2" key="1">
    <citation type="journal article" date="2017" name="Nat. Commun.">
        <title>The asparagus genome sheds light on the origin and evolution of a young Y chromosome.</title>
        <authorList>
            <person name="Harkess A."/>
            <person name="Zhou J."/>
            <person name="Xu C."/>
            <person name="Bowers J.E."/>
            <person name="Van der Hulst R."/>
            <person name="Ayyampalayam S."/>
            <person name="Mercati F."/>
            <person name="Riccardi P."/>
            <person name="McKain M.R."/>
            <person name="Kakrana A."/>
            <person name="Tang H."/>
            <person name="Ray J."/>
            <person name="Groenendijk J."/>
            <person name="Arikit S."/>
            <person name="Mathioni S.M."/>
            <person name="Nakano M."/>
            <person name="Shan H."/>
            <person name="Telgmann-Rauber A."/>
            <person name="Kanno A."/>
            <person name="Yue Z."/>
            <person name="Chen H."/>
            <person name="Li W."/>
            <person name="Chen Y."/>
            <person name="Xu X."/>
            <person name="Zhang Y."/>
            <person name="Luo S."/>
            <person name="Chen H."/>
            <person name="Gao J."/>
            <person name="Mao Z."/>
            <person name="Pires J.C."/>
            <person name="Luo M."/>
            <person name="Kudrna D."/>
            <person name="Wing R.A."/>
            <person name="Meyers B.C."/>
            <person name="Yi K."/>
            <person name="Kong H."/>
            <person name="Lavrijsen P."/>
            <person name="Sunseri F."/>
            <person name="Falavigna A."/>
            <person name="Ye Y."/>
            <person name="Leebens-Mack J.H."/>
            <person name="Chen G."/>
        </authorList>
    </citation>
    <scope>NUCLEOTIDE SEQUENCE [LARGE SCALE GENOMIC DNA]</scope>
    <source>
        <strain evidence="2">cv. DH0086</strain>
    </source>
</reference>
<evidence type="ECO:0000313" key="1">
    <source>
        <dbReference type="EMBL" id="ONK66867.1"/>
    </source>
</evidence>
<evidence type="ECO:0000313" key="2">
    <source>
        <dbReference type="Proteomes" id="UP000243459"/>
    </source>
</evidence>
<accession>A0A5P1ENZ0</accession>
<dbReference type="AlphaFoldDB" id="A0A5P1ENZ0"/>
<name>A0A5P1ENZ0_ASPOF</name>
<organism evidence="1 2">
    <name type="scientific">Asparagus officinalis</name>
    <name type="common">Garden asparagus</name>
    <dbReference type="NCBI Taxonomy" id="4686"/>
    <lineage>
        <taxon>Eukaryota</taxon>
        <taxon>Viridiplantae</taxon>
        <taxon>Streptophyta</taxon>
        <taxon>Embryophyta</taxon>
        <taxon>Tracheophyta</taxon>
        <taxon>Spermatophyta</taxon>
        <taxon>Magnoliopsida</taxon>
        <taxon>Liliopsida</taxon>
        <taxon>Asparagales</taxon>
        <taxon>Asparagaceae</taxon>
        <taxon>Asparagoideae</taxon>
        <taxon>Asparagus</taxon>
    </lineage>
</organism>
<sequence length="205" mass="22365">MTANILSLKLADSSLSLFLFGLYHSLVSSDKGFNIRTAVVASLEKKEQLWPELDQLLRDQDDVSGASTTYTAAVPEYKIVFVDSEATSHLEKKRSLANGHAVHDIHHPCSKTTLPPDMKQTGDHVGVYSENRIETAEEAEKLLGLSSDAFFSIHADNEDGTPRNGWIFSMDSCTSEEPPGGYGRVPFSQASTRSFLCSNSPLVAA</sequence>
<dbReference type="EMBL" id="CM007386">
    <property type="protein sequence ID" value="ONK66867.1"/>
    <property type="molecule type" value="Genomic_DNA"/>
</dbReference>
<protein>
    <submittedName>
        <fullName evidence="1">Uncharacterized protein</fullName>
    </submittedName>
</protein>
<gene>
    <name evidence="1" type="ORF">A4U43_C06F12850</name>
</gene>
<keyword evidence="2" id="KW-1185">Reference proteome</keyword>
<proteinExistence type="predicted"/>
<dbReference type="Proteomes" id="UP000243459">
    <property type="component" value="Chromosome 6"/>
</dbReference>